<proteinExistence type="predicted"/>
<dbReference type="EMBL" id="WNWM01000002">
    <property type="protein sequence ID" value="MUI13283.1"/>
    <property type="molecule type" value="Genomic_DNA"/>
</dbReference>
<dbReference type="SUPFAM" id="SSF55729">
    <property type="entry name" value="Acyl-CoA N-acyltransferases (Nat)"/>
    <property type="match status" value="1"/>
</dbReference>
<dbReference type="AlphaFoldDB" id="A0A6I3XG25"/>
<dbReference type="InterPro" id="IPR050644">
    <property type="entry name" value="PG_Glycine_Bridge_Synth"/>
</dbReference>
<dbReference type="InterPro" id="IPR017469">
    <property type="entry name" value="PEP-CTERM_FemAB-rel"/>
</dbReference>
<feature type="region of interest" description="Disordered" evidence="1">
    <location>
        <begin position="1"/>
        <end position="26"/>
    </location>
</feature>
<dbReference type="Gene3D" id="3.40.630.30">
    <property type="match status" value="1"/>
</dbReference>
<comment type="caution">
    <text evidence="3">The sequence shown here is derived from an EMBL/GenBank/DDBJ whole genome shotgun (WGS) entry which is preliminary data.</text>
</comment>
<dbReference type="InterPro" id="IPR038740">
    <property type="entry name" value="BioF2-like_GNAT_dom"/>
</dbReference>
<reference evidence="3 4" key="1">
    <citation type="submission" date="2019-11" db="EMBL/GenBank/DDBJ databases">
        <title>Draft Genome Sequences of Six Type Strains of the Genus Massilia.</title>
        <authorList>
            <person name="Miess H."/>
            <person name="Frediansyah A."/>
            <person name="Goeker M."/>
            <person name="Gross H."/>
        </authorList>
    </citation>
    <scope>NUCLEOTIDE SEQUENCE [LARGE SCALE GENOMIC DNA]</scope>
    <source>
        <strain evidence="3 4">DSM 17513</strain>
    </source>
</reference>
<dbReference type="InterPro" id="IPR016181">
    <property type="entry name" value="Acyl_CoA_acyltransferase"/>
</dbReference>
<accession>A0A6I3XG25</accession>
<organism evidence="3 4">
    <name type="scientific">Pseudoduganella dura</name>
    <dbReference type="NCBI Taxonomy" id="321982"/>
    <lineage>
        <taxon>Bacteria</taxon>
        <taxon>Pseudomonadati</taxon>
        <taxon>Pseudomonadota</taxon>
        <taxon>Betaproteobacteria</taxon>
        <taxon>Burkholderiales</taxon>
        <taxon>Oxalobacteraceae</taxon>
        <taxon>Telluria group</taxon>
        <taxon>Pseudoduganella</taxon>
    </lineage>
</organism>
<name>A0A6I3XG25_9BURK</name>
<dbReference type="PANTHER" id="PTHR36174">
    <property type="entry name" value="LIPID II:GLYCINE GLYCYLTRANSFERASE"/>
    <property type="match status" value="1"/>
</dbReference>
<gene>
    <name evidence="3" type="ORF">GJV26_12545</name>
</gene>
<dbReference type="NCBIfam" id="TIGR03019">
    <property type="entry name" value="pepcterm_femAB"/>
    <property type="match status" value="1"/>
</dbReference>
<dbReference type="Pfam" id="PF13480">
    <property type="entry name" value="Acetyltransf_6"/>
    <property type="match status" value="1"/>
</dbReference>
<dbReference type="PANTHER" id="PTHR36174:SF1">
    <property type="entry name" value="LIPID II:GLYCINE GLYCYLTRANSFERASE"/>
    <property type="match status" value="1"/>
</dbReference>
<evidence type="ECO:0000256" key="1">
    <source>
        <dbReference type="SAM" id="MobiDB-lite"/>
    </source>
</evidence>
<dbReference type="Proteomes" id="UP000431684">
    <property type="component" value="Unassembled WGS sequence"/>
</dbReference>
<evidence type="ECO:0000259" key="2">
    <source>
        <dbReference type="Pfam" id="PF13480"/>
    </source>
</evidence>
<sequence>MQRAQVAAGTAAETAPVPASPAIEPAAEPGPLSVRLLRADAADRARWDMFVQACPEATFFHRAGWQRVIEEAFGHRTWFFLAERDGQIEGVLPLAQIKSRLFGHSLIALPFCVYGGVAALTGTARAALDAEALQLAASLNAGHLEYRNVAPAHPDDPAWLGKDLYVTFRKEIGADDEANMNAIPRKQRAMVRKGIKLGLTGEVDQDVERFFTAYANSVHRLGTPVFSKKYFRLLKEEFRDDCEVRIIVQGEGAEKRLVAGVLSFFFREEVLPYYGGGMPVARDVAGNDFMYWNLMQASAAKGCRIFDFGRSKRGTGAFDFKKNWGFTAQPLPYEYRLVASQDLPDVNPLNPKYQLFIKLWQKLPLPLANALGPHIVKDLG</sequence>
<keyword evidence="4" id="KW-1185">Reference proteome</keyword>
<protein>
    <submittedName>
        <fullName evidence="3">FemAB family PEP-CTERM system-associated protein</fullName>
    </submittedName>
</protein>
<feature type="domain" description="BioF2-like acetyltransferase" evidence="2">
    <location>
        <begin position="185"/>
        <end position="322"/>
    </location>
</feature>
<evidence type="ECO:0000313" key="4">
    <source>
        <dbReference type="Proteomes" id="UP000431684"/>
    </source>
</evidence>
<evidence type="ECO:0000313" key="3">
    <source>
        <dbReference type="EMBL" id="MUI13283.1"/>
    </source>
</evidence>
<dbReference type="OrthoDB" id="9773932at2"/>